<organism evidence="3">
    <name type="scientific">Acididesulfobacillus acetoxydans</name>
    <dbReference type="NCBI Taxonomy" id="1561005"/>
    <lineage>
        <taxon>Bacteria</taxon>
        <taxon>Bacillati</taxon>
        <taxon>Bacillota</taxon>
        <taxon>Clostridia</taxon>
        <taxon>Eubacteriales</taxon>
        <taxon>Peptococcaceae</taxon>
        <taxon>Acididesulfobacillus</taxon>
    </lineage>
</organism>
<dbReference type="AlphaFoldDB" id="A0A8S0X4G4"/>
<dbReference type="KEGG" id="aacx:DEACI_1413"/>
<dbReference type="EMBL" id="CDGJ01000129">
    <property type="protein sequence ID" value="CEJ09357.1"/>
    <property type="molecule type" value="Genomic_DNA"/>
</dbReference>
<dbReference type="Gene3D" id="2.40.10.390">
    <property type="match status" value="1"/>
</dbReference>
<proteinExistence type="predicted"/>
<feature type="domain" description="DUF5348" evidence="1">
    <location>
        <begin position="8"/>
        <end position="74"/>
    </location>
</feature>
<keyword evidence="6" id="KW-1185">Reference proteome</keyword>
<dbReference type="EMBL" id="LR746496">
    <property type="protein sequence ID" value="CAA7600591.1"/>
    <property type="molecule type" value="Genomic_DNA"/>
</dbReference>
<protein>
    <recommendedName>
        <fullName evidence="1">DUF5348 domain-containing protein</fullName>
    </recommendedName>
</protein>
<dbReference type="Proteomes" id="UP001071230">
    <property type="component" value="Unassembled WGS sequence"/>
</dbReference>
<reference evidence="4" key="1">
    <citation type="submission" date="2014-11" db="EMBL/GenBank/DDBJ databases">
        <authorList>
            <person name="Hornung B.V."/>
        </authorList>
    </citation>
    <scope>NUCLEOTIDE SEQUENCE</scope>
    <source>
        <strain evidence="4">INE</strain>
    </source>
</reference>
<sequence>MNRQGYDLTYDELTDRWIVHKGPQTFGLHCGECFELRIGNKSIPCRLEYGQQWYVVIDGTRLNLRIWDTYTVKI</sequence>
<gene>
    <name evidence="2" type="ORF">DEACI_1244</name>
    <name evidence="3" type="ORF">DEACI_1413</name>
    <name evidence="4" type="ORF">DEACI_3841</name>
    <name evidence="5" type="ORF">DEACI_4166</name>
</gene>
<dbReference type="Proteomes" id="UP000836597">
    <property type="component" value="Chromosome"/>
</dbReference>
<accession>A0A8S0X4G4</accession>
<evidence type="ECO:0000313" key="3">
    <source>
        <dbReference type="EMBL" id="CAA7600760.1"/>
    </source>
</evidence>
<dbReference type="EMBL" id="LR746496">
    <property type="protein sequence ID" value="CAA7600760.1"/>
    <property type="molecule type" value="Genomic_DNA"/>
</dbReference>
<evidence type="ECO:0000313" key="4">
    <source>
        <dbReference type="EMBL" id="CEJ09357.1"/>
    </source>
</evidence>
<dbReference type="KEGG" id="aacx:DEACI_1244"/>
<dbReference type="Pfam" id="PF17295">
    <property type="entry name" value="DUF5348"/>
    <property type="match status" value="1"/>
</dbReference>
<evidence type="ECO:0000313" key="6">
    <source>
        <dbReference type="Proteomes" id="UP001071230"/>
    </source>
</evidence>
<dbReference type="RefSeq" id="WP_240984242.1">
    <property type="nucleotide sequence ID" value="NZ_CDGJ01000129.1"/>
</dbReference>
<evidence type="ECO:0000313" key="2">
    <source>
        <dbReference type="EMBL" id="CAA7600591.1"/>
    </source>
</evidence>
<dbReference type="InterPro" id="IPR035255">
    <property type="entry name" value="DUF5348"/>
</dbReference>
<name>A0A8S0X4G4_9FIRM</name>
<evidence type="ECO:0000259" key="1">
    <source>
        <dbReference type="Pfam" id="PF17295"/>
    </source>
</evidence>
<evidence type="ECO:0000313" key="5">
    <source>
        <dbReference type="EMBL" id="CEJ09681.1"/>
    </source>
</evidence>
<dbReference type="EMBL" id="CDGJ01000141">
    <property type="protein sequence ID" value="CEJ09681.1"/>
    <property type="molecule type" value="Genomic_DNA"/>
</dbReference>
<reference evidence="3" key="2">
    <citation type="submission" date="2020-01" db="EMBL/GenBank/DDBJ databases">
        <authorList>
            <person name="Hornung B."/>
        </authorList>
    </citation>
    <scope>NUCLEOTIDE SEQUENCE</scope>
    <source>
        <strain evidence="3">PacBioINE</strain>
    </source>
</reference>